<feature type="domain" description="TM7S3/TM198-like" evidence="8">
    <location>
        <begin position="382"/>
        <end position="545"/>
    </location>
</feature>
<dbReference type="InterPro" id="IPR057748">
    <property type="entry name" value="NFRKB_WH_2"/>
</dbReference>
<reference evidence="10 11" key="1">
    <citation type="journal article" date="2008" name="Nature">
        <title>The genome of the choanoflagellate Monosiga brevicollis and the origin of metazoans.</title>
        <authorList>
            <consortium name="JGI Sequencing"/>
            <person name="King N."/>
            <person name="Westbrook M.J."/>
            <person name="Young S.L."/>
            <person name="Kuo A."/>
            <person name="Abedin M."/>
            <person name="Chapman J."/>
            <person name="Fairclough S."/>
            <person name="Hellsten U."/>
            <person name="Isogai Y."/>
            <person name="Letunic I."/>
            <person name="Marr M."/>
            <person name="Pincus D."/>
            <person name="Putnam N."/>
            <person name="Rokas A."/>
            <person name="Wright K.J."/>
            <person name="Zuzow R."/>
            <person name="Dirks W."/>
            <person name="Good M."/>
            <person name="Goodstein D."/>
            <person name="Lemons D."/>
            <person name="Li W."/>
            <person name="Lyons J.B."/>
            <person name="Morris A."/>
            <person name="Nichols S."/>
            <person name="Richter D.J."/>
            <person name="Salamov A."/>
            <person name="Bork P."/>
            <person name="Lim W.A."/>
            <person name="Manning G."/>
            <person name="Miller W.T."/>
            <person name="McGinnis W."/>
            <person name="Shapiro H."/>
            <person name="Tjian R."/>
            <person name="Grigoriev I.V."/>
            <person name="Rokhsar D."/>
        </authorList>
    </citation>
    <scope>NUCLEOTIDE SEQUENCE [LARGE SCALE GENOMIC DNA]</scope>
    <source>
        <strain evidence="11">MX1 / ATCC 50154</strain>
    </source>
</reference>
<evidence type="ECO:0000259" key="9">
    <source>
        <dbReference type="Pfam" id="PF25793"/>
    </source>
</evidence>
<dbReference type="KEGG" id="mbr:MONBRDRAFT_31894"/>
<dbReference type="InterPro" id="IPR042502">
    <property type="entry name" value="TM7SF3"/>
</dbReference>
<feature type="transmembrane region" description="Helical" evidence="6">
    <location>
        <begin position="376"/>
        <end position="394"/>
    </location>
</feature>
<comment type="subcellular location">
    <subcellularLocation>
        <location evidence="1">Membrane</location>
        <topology evidence="1">Multi-pass membrane protein</topology>
    </subcellularLocation>
</comment>
<evidence type="ECO:0000256" key="1">
    <source>
        <dbReference type="ARBA" id="ARBA00004141"/>
    </source>
</evidence>
<keyword evidence="3 6" id="KW-1133">Transmembrane helix</keyword>
<dbReference type="RefSeq" id="XP_001744752.1">
    <property type="nucleotide sequence ID" value="XM_001744700.1"/>
</dbReference>
<dbReference type="Proteomes" id="UP000001357">
    <property type="component" value="Unassembled WGS sequence"/>
</dbReference>
<evidence type="ECO:0000259" key="8">
    <source>
        <dbReference type="Pfam" id="PF13886"/>
    </source>
</evidence>
<sequence length="1150" mass="127000">MGRGQTQRQPQRWPRLLLLQLAVLFLLHDGACALTTLKKGSWTILDVTSDSPQYFAYTTPNPGQACSTLDCTSGDRWFRFSAHTQAYQLRVNTSASLQSLLCTFADQLQLQCQSRTGSSAAVLGRYGQYSNDSDDECYTEASRWSPSPNATVFFSVELLINSSDAQIQHAASHSVSVGVAVNSYGVSFPIPGGCAMEGPTPNDPMAQIGTHNADTNKITFQQADFGVPYVWSAAEHHCACDAIPYYSGSLNQATLQYDVYQTFLGSCGSDFQKSFDPNALLHRLGQLQTVANVQRYGTKINAQPILPAANKELDVDVVVGQGVVYSIVVTDLAALARDPSADLLQYQSVYAPSHTYSCSFTGEEGLPSCEHLRDDIIMGESIVAAIIGLVMALFGLRCYPWTAMIMTALGFVFMTFILLTNFATGLDYEGEAKIFTNNFNYAMCFVCLTLVFPTLMLIRPTALVIISSSVVGGFMVFSGADYFSGSSFAEVYTNVVQRAVDQSYAAGYAGSYFAEDFNGCANLELNIIMLVAWAVLVIICIGVQVLCTARRVKHVPTFKEWSKRKQRRRMGRIDPRETQPLINADLVLATEAGPGWASPASARRGRRQADRSARRRKAERWLRKQMDALHGQTRPNEGQGFPMRNATRKILLHRHPDLELYPTVAAALATGGAAVRRPAKGKRQKHSVLRMLRRHARKHSNRSASPASNMGMSDVAERVLMYTEDDELLPDAVRHRTDDLGMLCDEDAGSFFGFLYRIIGLQANRSLAHGRALMDWTTVLEDGLCYLAGMPGTTGVPNIKGFQPLVYLKVDECWTWSSKPIASAQGLLAILSTHFLQTVHEAKHWSECMQAYDEMRRAQLSMRREEAARAKMKHLTLDEADEEELEEMRRQEKERFSKPHLDYTYKLKCGGIPYTVRVPKLKGFTAEKTARMSKARPHAILEDDRPSCVTLTYVIMDTLARCPSQRALKQDICRYAKTSRYVRATADVTPIAVGGALDRLQTEPRCVCQYESNTKHWMYRFDGYNGASRPMSPSAIDDADSEDFREAAIRPHMIRNLIVPAHAEGLLLQATDSPVSRSPPPRAVSPQAVTASPAPRAAPLSKAELSAMGVLSLARMQTMRKRIAKISGSLDLGGEEASNNVEPSTAASTS</sequence>
<evidence type="ECO:0000256" key="6">
    <source>
        <dbReference type="SAM" id="Phobius"/>
    </source>
</evidence>
<dbReference type="GO" id="GO:0016020">
    <property type="term" value="C:membrane"/>
    <property type="evidence" value="ECO:0007669"/>
    <property type="project" value="UniProtKB-SubCell"/>
</dbReference>
<evidence type="ECO:0000256" key="2">
    <source>
        <dbReference type="ARBA" id="ARBA00022692"/>
    </source>
</evidence>
<dbReference type="Pfam" id="PF25992">
    <property type="entry name" value="Ig_TM7SF3_N"/>
    <property type="match status" value="1"/>
</dbReference>
<keyword evidence="7" id="KW-0732">Signal</keyword>
<protein>
    <recommendedName>
        <fullName evidence="12">DUF4203 domain-containing protein</fullName>
    </recommendedName>
</protein>
<feature type="transmembrane region" description="Helical" evidence="6">
    <location>
        <begin position="463"/>
        <end position="483"/>
    </location>
</feature>
<keyword evidence="11" id="KW-1185">Reference proteome</keyword>
<keyword evidence="2 6" id="KW-0812">Transmembrane</keyword>
<feature type="region of interest" description="Disordered" evidence="5">
    <location>
        <begin position="1128"/>
        <end position="1150"/>
    </location>
</feature>
<dbReference type="STRING" id="81824.A9UW38"/>
<organism evidence="10 11">
    <name type="scientific">Monosiga brevicollis</name>
    <name type="common">Choanoflagellate</name>
    <dbReference type="NCBI Taxonomy" id="81824"/>
    <lineage>
        <taxon>Eukaryota</taxon>
        <taxon>Choanoflagellata</taxon>
        <taxon>Craspedida</taxon>
        <taxon>Salpingoecidae</taxon>
        <taxon>Monosiga</taxon>
    </lineage>
</organism>
<evidence type="ECO:0000256" key="4">
    <source>
        <dbReference type="ARBA" id="ARBA00023136"/>
    </source>
</evidence>
<evidence type="ECO:0000256" key="7">
    <source>
        <dbReference type="SAM" id="SignalP"/>
    </source>
</evidence>
<feature type="compositionally biased region" description="Polar residues" evidence="5">
    <location>
        <begin position="1137"/>
        <end position="1150"/>
    </location>
</feature>
<dbReference type="Pfam" id="PF25793">
    <property type="entry name" value="WHD_2nd_NFRKB"/>
    <property type="match status" value="1"/>
</dbReference>
<keyword evidence="4 6" id="KW-0472">Membrane</keyword>
<evidence type="ECO:0000256" key="5">
    <source>
        <dbReference type="SAM" id="MobiDB-lite"/>
    </source>
</evidence>
<evidence type="ECO:0008006" key="12">
    <source>
        <dbReference type="Google" id="ProtNLM"/>
    </source>
</evidence>
<accession>A9UW38</accession>
<dbReference type="InParanoid" id="A9UW38"/>
<feature type="region of interest" description="Disordered" evidence="5">
    <location>
        <begin position="595"/>
        <end position="619"/>
    </location>
</feature>
<feature type="transmembrane region" description="Helical" evidence="6">
    <location>
        <begin position="439"/>
        <end position="458"/>
    </location>
</feature>
<evidence type="ECO:0000313" key="10">
    <source>
        <dbReference type="EMBL" id="EDQ90701.1"/>
    </source>
</evidence>
<dbReference type="eggNOG" id="KOG1927">
    <property type="taxonomic scope" value="Eukaryota"/>
</dbReference>
<evidence type="ECO:0000313" key="11">
    <source>
        <dbReference type="Proteomes" id="UP000001357"/>
    </source>
</evidence>
<name>A9UW38_MONBE</name>
<dbReference type="GO" id="GO:0002020">
    <property type="term" value="F:protease binding"/>
    <property type="evidence" value="ECO:0000318"/>
    <property type="project" value="GO_Central"/>
</dbReference>
<feature type="region of interest" description="Disordered" evidence="5">
    <location>
        <begin position="1071"/>
        <end position="1096"/>
    </location>
</feature>
<feature type="transmembrane region" description="Helical" evidence="6">
    <location>
        <begin position="527"/>
        <end position="549"/>
    </location>
</feature>
<dbReference type="EMBL" id="CH991547">
    <property type="protein sequence ID" value="EDQ90701.1"/>
    <property type="molecule type" value="Genomic_DNA"/>
</dbReference>
<evidence type="ECO:0000256" key="3">
    <source>
        <dbReference type="ARBA" id="ARBA00022989"/>
    </source>
</evidence>
<dbReference type="GeneID" id="5889987"/>
<dbReference type="InterPro" id="IPR025256">
    <property type="entry name" value="TM7S3/TM198-like_dom"/>
</dbReference>
<dbReference type="Pfam" id="PF13886">
    <property type="entry name" value="TM7S3_TM198"/>
    <property type="match status" value="1"/>
</dbReference>
<feature type="transmembrane region" description="Helical" evidence="6">
    <location>
        <begin position="401"/>
        <end position="419"/>
    </location>
</feature>
<dbReference type="PANTHER" id="PTHR15937:SF3">
    <property type="entry name" value="TRANSMEMBRANE 7 SUPERFAMILY MEMBER 3"/>
    <property type="match status" value="1"/>
</dbReference>
<feature type="chain" id="PRO_5002744466" description="DUF4203 domain-containing protein" evidence="7">
    <location>
        <begin position="34"/>
        <end position="1150"/>
    </location>
</feature>
<dbReference type="PANTHER" id="PTHR15937">
    <property type="entry name" value="TRANSMEMBRANE 7 SUPERFAMILY MEMBER 3"/>
    <property type="match status" value="1"/>
</dbReference>
<feature type="domain" description="Nuclear factor related to kappa-B-binding protein second winged helix" evidence="9">
    <location>
        <begin position="886"/>
        <end position="1022"/>
    </location>
</feature>
<proteinExistence type="predicted"/>
<feature type="signal peptide" evidence="7">
    <location>
        <begin position="1"/>
        <end position="33"/>
    </location>
</feature>
<dbReference type="AlphaFoldDB" id="A9UW38"/>
<gene>
    <name evidence="10" type="ORF">MONBRDRAFT_31894</name>
</gene>